<dbReference type="Proteomes" id="UP000887577">
    <property type="component" value="Unplaced"/>
</dbReference>
<dbReference type="WBParaSite" id="PSU_v2.g4466.t1">
    <property type="protein sequence ID" value="PSU_v2.g4466.t1"/>
    <property type="gene ID" value="PSU_v2.g4466"/>
</dbReference>
<sequence length="86" mass="10372">MMKYFGRGRYSYHSEHYFQIIAEWLDIKVLAFQRDNNLIYGRVQEYGRRGLAGKNDLVFCMKNEMNFYDASEWVPILEFKNESICL</sequence>
<organism evidence="1 2">
    <name type="scientific">Panagrolaimus superbus</name>
    <dbReference type="NCBI Taxonomy" id="310955"/>
    <lineage>
        <taxon>Eukaryota</taxon>
        <taxon>Metazoa</taxon>
        <taxon>Ecdysozoa</taxon>
        <taxon>Nematoda</taxon>
        <taxon>Chromadorea</taxon>
        <taxon>Rhabditida</taxon>
        <taxon>Tylenchina</taxon>
        <taxon>Panagrolaimomorpha</taxon>
        <taxon>Panagrolaimoidea</taxon>
        <taxon>Panagrolaimidae</taxon>
        <taxon>Panagrolaimus</taxon>
    </lineage>
</organism>
<evidence type="ECO:0000313" key="2">
    <source>
        <dbReference type="WBParaSite" id="PSU_v2.g4466.t1"/>
    </source>
</evidence>
<name>A0A914Z2J0_9BILA</name>
<protein>
    <submittedName>
        <fullName evidence="2">Uncharacterized protein</fullName>
    </submittedName>
</protein>
<proteinExistence type="predicted"/>
<keyword evidence="1" id="KW-1185">Reference proteome</keyword>
<accession>A0A914Z2J0</accession>
<dbReference type="AlphaFoldDB" id="A0A914Z2J0"/>
<evidence type="ECO:0000313" key="1">
    <source>
        <dbReference type="Proteomes" id="UP000887577"/>
    </source>
</evidence>
<reference evidence="2" key="1">
    <citation type="submission" date="2022-11" db="UniProtKB">
        <authorList>
            <consortium name="WormBaseParasite"/>
        </authorList>
    </citation>
    <scope>IDENTIFICATION</scope>
</reference>